<dbReference type="Proteomes" id="UP001236014">
    <property type="component" value="Chromosome"/>
</dbReference>
<dbReference type="RefSeq" id="WP_285967106.1">
    <property type="nucleotide sequence ID" value="NZ_CP127294.1"/>
</dbReference>
<feature type="active site" description="Proton donor/acceptor" evidence="3">
    <location>
        <position position="253"/>
    </location>
</feature>
<accession>A0A9Y2IA79</accession>
<sequence>MTGPAGVRHSLPYTANLSILFTELPLLERAQAARAAGFTAVEYWWPFDSADPRPVEVEKFVRSIEQAGVQLTGLNLFAGDMAAGERGLVSWVGREAEFAVSLTIAIGIAERLGCRSFNALYGNRLDGVEPSEQDALALQQLATAAEAAGKIGAQLVLEPLSGTPAYPLKTAADAVAVMDRLGLDNVRLLADLYHLAVNGDDLDSVIAEYTPRTGHVQIADAPGRHQPGTGELDLEGHLEKLAVAGYRGHVGIEYKPDGPTLASLAWLPEERRGDK</sequence>
<dbReference type="PIRSF" id="PIRSF006241">
    <property type="entry name" value="HyI"/>
    <property type="match status" value="1"/>
</dbReference>
<dbReference type="Pfam" id="PF01261">
    <property type="entry name" value="AP_endonuc_2"/>
    <property type="match status" value="1"/>
</dbReference>
<comment type="similarity">
    <text evidence="2">Belongs to the hyi family.</text>
</comment>
<keyword evidence="6" id="KW-1185">Reference proteome</keyword>
<name>A0A9Y2IA79_9PSEU</name>
<dbReference type="SUPFAM" id="SSF51658">
    <property type="entry name" value="Xylose isomerase-like"/>
    <property type="match status" value="1"/>
</dbReference>
<proteinExistence type="inferred from homology"/>
<gene>
    <name evidence="5" type="ORF">QRX50_33505</name>
</gene>
<dbReference type="GO" id="GO:0046487">
    <property type="term" value="P:glyoxylate metabolic process"/>
    <property type="evidence" value="ECO:0007669"/>
    <property type="project" value="TreeGrafter"/>
</dbReference>
<feature type="domain" description="Xylose isomerase-like TIM barrel" evidence="4">
    <location>
        <begin position="31"/>
        <end position="268"/>
    </location>
</feature>
<protein>
    <submittedName>
        <fullName evidence="5">TIM barrel protein</fullName>
    </submittedName>
</protein>
<dbReference type="InterPro" id="IPR013022">
    <property type="entry name" value="Xyl_isomerase-like_TIM-brl"/>
</dbReference>
<evidence type="ECO:0000256" key="1">
    <source>
        <dbReference type="ARBA" id="ARBA00023235"/>
    </source>
</evidence>
<dbReference type="PANTHER" id="PTHR43489">
    <property type="entry name" value="ISOMERASE"/>
    <property type="match status" value="1"/>
</dbReference>
<dbReference type="InterPro" id="IPR026040">
    <property type="entry name" value="HyI-like"/>
</dbReference>
<dbReference type="InterPro" id="IPR050417">
    <property type="entry name" value="Sugar_Epim/Isomerase"/>
</dbReference>
<keyword evidence="1 2" id="KW-0413">Isomerase</keyword>
<evidence type="ECO:0000313" key="6">
    <source>
        <dbReference type="Proteomes" id="UP001236014"/>
    </source>
</evidence>
<organism evidence="5 6">
    <name type="scientific">Amycolatopsis carbonis</name>
    <dbReference type="NCBI Taxonomy" id="715471"/>
    <lineage>
        <taxon>Bacteria</taxon>
        <taxon>Bacillati</taxon>
        <taxon>Actinomycetota</taxon>
        <taxon>Actinomycetes</taxon>
        <taxon>Pseudonocardiales</taxon>
        <taxon>Pseudonocardiaceae</taxon>
        <taxon>Amycolatopsis</taxon>
    </lineage>
</organism>
<dbReference type="KEGG" id="acab:QRX50_33505"/>
<dbReference type="AlphaFoldDB" id="A0A9Y2IA79"/>
<evidence type="ECO:0000256" key="3">
    <source>
        <dbReference type="PIRSR" id="PIRSR006241-50"/>
    </source>
</evidence>
<evidence type="ECO:0000313" key="5">
    <source>
        <dbReference type="EMBL" id="WIX76357.1"/>
    </source>
</evidence>
<dbReference type="Gene3D" id="3.20.20.150">
    <property type="entry name" value="Divalent-metal-dependent TIM barrel enzymes"/>
    <property type="match status" value="1"/>
</dbReference>
<evidence type="ECO:0000256" key="2">
    <source>
        <dbReference type="PIRNR" id="PIRNR006241"/>
    </source>
</evidence>
<dbReference type="EMBL" id="CP127294">
    <property type="protein sequence ID" value="WIX76357.1"/>
    <property type="molecule type" value="Genomic_DNA"/>
</dbReference>
<dbReference type="PANTHER" id="PTHR43489:SF6">
    <property type="entry name" value="HYDROXYPYRUVATE ISOMERASE-RELATED"/>
    <property type="match status" value="1"/>
</dbReference>
<evidence type="ECO:0000259" key="4">
    <source>
        <dbReference type="Pfam" id="PF01261"/>
    </source>
</evidence>
<dbReference type="InterPro" id="IPR036237">
    <property type="entry name" value="Xyl_isomerase-like_sf"/>
</dbReference>
<dbReference type="GO" id="GO:0008903">
    <property type="term" value="F:hydroxypyruvate isomerase activity"/>
    <property type="evidence" value="ECO:0007669"/>
    <property type="project" value="TreeGrafter"/>
</dbReference>
<reference evidence="5 6" key="1">
    <citation type="submission" date="2023-06" db="EMBL/GenBank/DDBJ databases">
        <authorList>
            <person name="Oyuntsetseg B."/>
            <person name="Kim S.B."/>
        </authorList>
    </citation>
    <scope>NUCLEOTIDE SEQUENCE [LARGE SCALE GENOMIC DNA]</scope>
    <source>
        <strain evidence="5 6">2-15</strain>
    </source>
</reference>
<feature type="active site" description="Proton donor/acceptor" evidence="3">
    <location>
        <position position="158"/>
    </location>
</feature>